<keyword evidence="3 4" id="KW-0443">Lipid metabolism</keyword>
<dbReference type="PROSITE" id="PS51635">
    <property type="entry name" value="PNPLA"/>
    <property type="match status" value="1"/>
</dbReference>
<dbReference type="PANTHER" id="PTHR14226">
    <property type="entry name" value="NEUROPATHY TARGET ESTERASE/SWISS CHEESE D.MELANOGASTER"/>
    <property type="match status" value="1"/>
</dbReference>
<keyword evidence="2 4" id="KW-0442">Lipid degradation</keyword>
<protein>
    <submittedName>
        <fullName evidence="6">Patatin-like phospholipase family protein</fullName>
    </submittedName>
</protein>
<dbReference type="Gene3D" id="3.40.1090.10">
    <property type="entry name" value="Cytosolic phospholipase A2 catalytic domain"/>
    <property type="match status" value="2"/>
</dbReference>
<dbReference type="InterPro" id="IPR043864">
    <property type="entry name" value="Omp85-like_dom"/>
</dbReference>
<reference evidence="6 7" key="1">
    <citation type="submission" date="2021-01" db="EMBL/GenBank/DDBJ databases">
        <title>Genome sequencing of Joostella atrarenae M1-2 (= KCTC 23194).</title>
        <authorList>
            <person name="Zakaria M.R."/>
            <person name="Lam M.Q."/>
            <person name="Chong C.S."/>
        </authorList>
    </citation>
    <scope>NUCLEOTIDE SEQUENCE [LARGE SCALE GENOMIC DNA]</scope>
    <source>
        <strain evidence="6 7">M1-2</strain>
    </source>
</reference>
<dbReference type="Proteomes" id="UP000829517">
    <property type="component" value="Unassembled WGS sequence"/>
</dbReference>
<feature type="domain" description="PNPLA" evidence="5">
    <location>
        <begin position="48"/>
        <end position="238"/>
    </location>
</feature>
<evidence type="ECO:0000259" key="5">
    <source>
        <dbReference type="PROSITE" id="PS51635"/>
    </source>
</evidence>
<name>A0ABS9J092_9FLAO</name>
<keyword evidence="1 4" id="KW-0378">Hydrolase</keyword>
<feature type="short sequence motif" description="DGA/G" evidence="4">
    <location>
        <begin position="225"/>
        <end position="227"/>
    </location>
</feature>
<feature type="short sequence motif" description="GXGXXG" evidence="4">
    <location>
        <begin position="52"/>
        <end position="57"/>
    </location>
</feature>
<dbReference type="CDD" id="cd07205">
    <property type="entry name" value="Pat_PNPLA6_PNPLA7_NTE1_like"/>
    <property type="match status" value="1"/>
</dbReference>
<proteinExistence type="predicted"/>
<feature type="active site" description="Nucleophile" evidence="4">
    <location>
        <position position="81"/>
    </location>
</feature>
<evidence type="ECO:0000313" key="6">
    <source>
        <dbReference type="EMBL" id="MCF8713851.1"/>
    </source>
</evidence>
<feature type="short sequence motif" description="GXSXG" evidence="4">
    <location>
        <begin position="79"/>
        <end position="83"/>
    </location>
</feature>
<sequence>MQRLKKYIKLFIKIRNVLAKKYLLLFTLLFSFLGFSQEVQNKDPKVGLVLSGGGAKGLAHIGALQAMEEAGVRVDYIGGTSMGAIVGALYAAGYSPKQLDSIFQEINFDVLLQDKIPRSAMSFYEKNSYEKYAVSLPFNKFKLSLPSSLSKGQSLYNLLSKLLFNVNEIEDFNDLPIPFFCIATDVETGAQVKLNKGYLPRALAASAAIPSFFEPVMNDGSVLVDGGVINNYPVDEVLEMGADIIIGVDVQDSLATRDELQSATDILVQINYYNTINAMEEKLKKTDLHIKPNIKPFSVLSFGKGRDIIESGYVAASDKSSTLDSIASLQKQKPIKRYPGKIVDSFLIDKLSFEGNDKYTRAYLKGKLRYRTEEYIDFDKIDQGMSNLAATNNFNSVRYELRPNKEGYMLTVPIIERHTDMFLKFGVHYDGLYKTAALVNITKKHLFFDDDNVYFDFIVGDFLRYNFEYYLDKGFYWSYGIKSRFNTFSKDVEFDFINQGQLQDAPDLNKLDIKMSDFTNQIYMQTVWKEEFTFGVGLEHKLLKIETETLVDDNGKEVYLEDENYFSVYSFLKFDSLNDKYFPSKGFFFDGDFHAYLLSSNKRDDFSEFSIAKAKMGFATPLYRSLSLSAFTEGGFKFGDPNIQSLDFIFGGFGNNFINNITPFLGYDYLSFGGDSYVMATFTADWEFAKQNHVNITANIANAGDDIFEEGTWFSLPDYTGYALGYGYESIIGPLQGKVHWSPEVNEALFTISIGFWF</sequence>
<comment type="caution">
    <text evidence="6">The sequence shown here is derived from an EMBL/GenBank/DDBJ whole genome shotgun (WGS) entry which is preliminary data.</text>
</comment>
<dbReference type="InterPro" id="IPR002641">
    <property type="entry name" value="PNPLA_dom"/>
</dbReference>
<dbReference type="PANTHER" id="PTHR14226:SF76">
    <property type="entry name" value="NTE FAMILY PROTEIN RSSA"/>
    <property type="match status" value="1"/>
</dbReference>
<evidence type="ECO:0000256" key="2">
    <source>
        <dbReference type="ARBA" id="ARBA00022963"/>
    </source>
</evidence>
<keyword evidence="7" id="KW-1185">Reference proteome</keyword>
<organism evidence="6 7">
    <name type="scientific">Joostella atrarenae</name>
    <dbReference type="NCBI Taxonomy" id="679257"/>
    <lineage>
        <taxon>Bacteria</taxon>
        <taxon>Pseudomonadati</taxon>
        <taxon>Bacteroidota</taxon>
        <taxon>Flavobacteriia</taxon>
        <taxon>Flavobacteriales</taxon>
        <taxon>Flavobacteriaceae</taxon>
        <taxon>Joostella</taxon>
    </lineage>
</organism>
<gene>
    <name evidence="6" type="ORF">JM658_03340</name>
</gene>
<dbReference type="EMBL" id="JAETXX010000001">
    <property type="protein sequence ID" value="MCF8713851.1"/>
    <property type="molecule type" value="Genomic_DNA"/>
</dbReference>
<feature type="active site" description="Proton acceptor" evidence="4">
    <location>
        <position position="225"/>
    </location>
</feature>
<accession>A0ABS9J092</accession>
<dbReference type="SUPFAM" id="SSF52151">
    <property type="entry name" value="FabD/lysophospholipase-like"/>
    <property type="match status" value="1"/>
</dbReference>
<dbReference type="InterPro" id="IPR016035">
    <property type="entry name" value="Acyl_Trfase/lysoPLipase"/>
</dbReference>
<dbReference type="InterPro" id="IPR050301">
    <property type="entry name" value="NTE"/>
</dbReference>
<evidence type="ECO:0000256" key="1">
    <source>
        <dbReference type="ARBA" id="ARBA00022801"/>
    </source>
</evidence>
<dbReference type="Gene3D" id="3.10.20.310">
    <property type="entry name" value="membrane protein fhac"/>
    <property type="match status" value="1"/>
</dbReference>
<dbReference type="Pfam" id="PF01734">
    <property type="entry name" value="Patatin"/>
    <property type="match status" value="1"/>
</dbReference>
<evidence type="ECO:0000313" key="7">
    <source>
        <dbReference type="Proteomes" id="UP000829517"/>
    </source>
</evidence>
<evidence type="ECO:0000256" key="3">
    <source>
        <dbReference type="ARBA" id="ARBA00023098"/>
    </source>
</evidence>
<dbReference type="Pfam" id="PF19143">
    <property type="entry name" value="Omp85_2"/>
    <property type="match status" value="1"/>
</dbReference>
<evidence type="ECO:0000256" key="4">
    <source>
        <dbReference type="PROSITE-ProRule" id="PRU01161"/>
    </source>
</evidence>